<dbReference type="PROSITE" id="PS50263">
    <property type="entry name" value="CN_HYDROLASE"/>
    <property type="match status" value="1"/>
</dbReference>
<dbReference type="PANTHER" id="PTHR38686">
    <property type="entry name" value="APOLIPOPROTEIN N-ACYLTRANSFERASE"/>
    <property type="match status" value="1"/>
</dbReference>
<dbReference type="RefSeq" id="WP_265263793.1">
    <property type="nucleotide sequence ID" value="NZ_JAIHOM010000027.1"/>
</dbReference>
<dbReference type="PANTHER" id="PTHR38686:SF1">
    <property type="entry name" value="APOLIPOPROTEIN N-ACYLTRANSFERASE"/>
    <property type="match status" value="1"/>
</dbReference>
<evidence type="ECO:0000256" key="8">
    <source>
        <dbReference type="HAMAP-Rule" id="MF_01148"/>
    </source>
</evidence>
<dbReference type="NCBIfam" id="TIGR00546">
    <property type="entry name" value="lnt"/>
    <property type="match status" value="1"/>
</dbReference>
<feature type="domain" description="CN hydrolase" evidence="9">
    <location>
        <begin position="246"/>
        <end position="495"/>
    </location>
</feature>
<dbReference type="Proteomes" id="UP001526426">
    <property type="component" value="Unassembled WGS sequence"/>
</dbReference>
<dbReference type="CDD" id="cd07571">
    <property type="entry name" value="ALP_N-acyl_transferase"/>
    <property type="match status" value="1"/>
</dbReference>
<feature type="transmembrane region" description="Helical" evidence="8">
    <location>
        <begin position="138"/>
        <end position="162"/>
    </location>
</feature>
<keyword evidence="11" id="KW-1185">Reference proteome</keyword>
<comment type="caution">
    <text evidence="10">The sequence shown here is derived from an EMBL/GenBank/DDBJ whole genome shotgun (WGS) entry which is preliminary data.</text>
</comment>
<feature type="transmembrane region" description="Helical" evidence="8">
    <location>
        <begin position="12"/>
        <end position="30"/>
    </location>
</feature>
<keyword evidence="2 8" id="KW-1003">Cell membrane</keyword>
<comment type="catalytic activity">
    <reaction evidence="8">
        <text>N-terminal S-1,2-diacyl-sn-glyceryl-L-cysteinyl-[lipoprotein] + a glycerophospholipid = N-acyl-S-1,2-diacyl-sn-glyceryl-L-cysteinyl-[lipoprotein] + a 2-acyl-sn-glycero-3-phospholipid + H(+)</text>
        <dbReference type="Rhea" id="RHEA:48228"/>
        <dbReference type="Rhea" id="RHEA-COMP:14681"/>
        <dbReference type="Rhea" id="RHEA-COMP:14684"/>
        <dbReference type="ChEBI" id="CHEBI:15378"/>
        <dbReference type="ChEBI" id="CHEBI:136912"/>
        <dbReference type="ChEBI" id="CHEBI:140656"/>
        <dbReference type="ChEBI" id="CHEBI:140657"/>
        <dbReference type="ChEBI" id="CHEBI:140660"/>
        <dbReference type="EC" id="2.3.1.269"/>
    </reaction>
</comment>
<keyword evidence="3 8" id="KW-0808">Transferase</keyword>
<keyword evidence="7 8" id="KW-0012">Acyltransferase</keyword>
<keyword evidence="5 8" id="KW-1133">Transmembrane helix</keyword>
<evidence type="ECO:0000256" key="1">
    <source>
        <dbReference type="ARBA" id="ARBA00004651"/>
    </source>
</evidence>
<feature type="transmembrane region" description="Helical" evidence="8">
    <location>
        <begin position="59"/>
        <end position="79"/>
    </location>
</feature>
<evidence type="ECO:0000313" key="10">
    <source>
        <dbReference type="EMBL" id="MCW6036057.1"/>
    </source>
</evidence>
<feature type="transmembrane region" description="Helical" evidence="8">
    <location>
        <begin position="218"/>
        <end position="236"/>
    </location>
</feature>
<comment type="pathway">
    <text evidence="8">Protein modification; lipoprotein biosynthesis (N-acyl transfer).</text>
</comment>
<dbReference type="Pfam" id="PF00795">
    <property type="entry name" value="CN_hydrolase"/>
    <property type="match status" value="1"/>
</dbReference>
<comment type="similarity">
    <text evidence="8">Belongs to the CN hydrolase family. Apolipoprotein N-acyltransferase subfamily.</text>
</comment>
<dbReference type="Gene3D" id="3.60.110.10">
    <property type="entry name" value="Carbon-nitrogen hydrolase"/>
    <property type="match status" value="1"/>
</dbReference>
<dbReference type="Pfam" id="PF20154">
    <property type="entry name" value="LNT_N"/>
    <property type="match status" value="1"/>
</dbReference>
<keyword evidence="4 8" id="KW-0812">Transmembrane</keyword>
<feature type="transmembrane region" description="Helical" evidence="8">
    <location>
        <begin position="182"/>
        <end position="206"/>
    </location>
</feature>
<evidence type="ECO:0000259" key="9">
    <source>
        <dbReference type="PROSITE" id="PS50263"/>
    </source>
</evidence>
<feature type="transmembrane region" description="Helical" evidence="8">
    <location>
        <begin position="36"/>
        <end position="52"/>
    </location>
</feature>
<organism evidence="10 11">
    <name type="scientific">Spirulina subsalsa FACHB-351</name>
    <dbReference type="NCBI Taxonomy" id="234711"/>
    <lineage>
        <taxon>Bacteria</taxon>
        <taxon>Bacillati</taxon>
        <taxon>Cyanobacteriota</taxon>
        <taxon>Cyanophyceae</taxon>
        <taxon>Spirulinales</taxon>
        <taxon>Spirulinaceae</taxon>
        <taxon>Spirulina</taxon>
    </lineage>
</organism>
<evidence type="ECO:0000256" key="5">
    <source>
        <dbReference type="ARBA" id="ARBA00022989"/>
    </source>
</evidence>
<accession>A0ABT3L4D7</accession>
<dbReference type="InterPro" id="IPR036526">
    <property type="entry name" value="C-N_Hydrolase_sf"/>
</dbReference>
<dbReference type="InterPro" id="IPR045378">
    <property type="entry name" value="LNT_N"/>
</dbReference>
<dbReference type="InterPro" id="IPR003010">
    <property type="entry name" value="C-N_Hydrolase"/>
</dbReference>
<evidence type="ECO:0000256" key="7">
    <source>
        <dbReference type="ARBA" id="ARBA00023315"/>
    </source>
</evidence>
<sequence>MWRKRLTRWGQKLQGDLGWVLCGGLLMGFTPAPLEAFPLAWIALAPLWWAVVRGTPRQAIFYGLVWGCGYHGLALFWITGIHPMTWMGVPWLASLLIALLCWLFITAWGAALVAGWALGMGWLNRVHPPAKMSQFAPILPYLAPLSRILTGIALWCVLEAIWRSGDLWWSSLAYTQSPHNLFILHLGQLSGSGMVTAAIVLVNGILAEGLLSRRWQALGWALSCCLVLHLVGFTLYSRPLNDQNPLTIGIIQGNVPNEIKLYPAGWQKAIEGYTQGYLDLTRQGVEAVLTPETALPFIWNERFRQTRSFYQAVLNQGVLVWMGGFGQKGDRLTNSLFTLSGTGEVLHRYDKVKLVPLGEYIPFESLLSPFINRLSPLDAHLAFGKPDQIVQTPFGQAIVGICYESAFQDHFRRQTRQGGEFILTASNNAHYSEVMPAQHHAQDVMRAIENDRWAARATNTGYSAWVDPHGRTLWISGINRYETYIGTLYRRQTQTLYVRWGDWLTPLLFVVMVGVQGGRWFNQSL</sequence>
<evidence type="ECO:0000256" key="6">
    <source>
        <dbReference type="ARBA" id="ARBA00023136"/>
    </source>
</evidence>
<feature type="transmembrane region" description="Helical" evidence="8">
    <location>
        <begin position="91"/>
        <end position="118"/>
    </location>
</feature>
<protein>
    <recommendedName>
        <fullName evidence="8">Apolipoprotein N-acyltransferase</fullName>
        <shortName evidence="8">ALP N-acyltransferase</shortName>
        <ecNumber evidence="8">2.3.1.269</ecNumber>
    </recommendedName>
</protein>
<dbReference type="EMBL" id="JAIHOM010000027">
    <property type="protein sequence ID" value="MCW6036057.1"/>
    <property type="molecule type" value="Genomic_DNA"/>
</dbReference>
<comment type="function">
    <text evidence="8">Catalyzes the phospholipid dependent N-acylation of the N-terminal cysteine of apolipoprotein, the last step in lipoprotein maturation.</text>
</comment>
<evidence type="ECO:0000256" key="3">
    <source>
        <dbReference type="ARBA" id="ARBA00022679"/>
    </source>
</evidence>
<evidence type="ECO:0000256" key="2">
    <source>
        <dbReference type="ARBA" id="ARBA00022475"/>
    </source>
</evidence>
<dbReference type="HAMAP" id="MF_01148">
    <property type="entry name" value="Lnt"/>
    <property type="match status" value="1"/>
</dbReference>
<dbReference type="EC" id="2.3.1.269" evidence="8"/>
<gene>
    <name evidence="8 10" type="primary">lnt</name>
    <name evidence="10" type="ORF">K4A83_07195</name>
</gene>
<reference evidence="10 11" key="1">
    <citation type="submission" date="2021-08" db="EMBL/GenBank/DDBJ databases">
        <title>Draft genome sequence of Spirulina subsalsa with high tolerance to salinity and hype-accumulation of phycocyanin.</title>
        <authorList>
            <person name="Pei H."/>
            <person name="Jiang L."/>
        </authorList>
    </citation>
    <scope>NUCLEOTIDE SEQUENCE [LARGE SCALE GENOMIC DNA]</scope>
    <source>
        <strain evidence="10 11">FACHB-351</strain>
    </source>
</reference>
<evidence type="ECO:0000313" key="11">
    <source>
        <dbReference type="Proteomes" id="UP001526426"/>
    </source>
</evidence>
<dbReference type="SUPFAM" id="SSF56317">
    <property type="entry name" value="Carbon-nitrogen hydrolase"/>
    <property type="match status" value="1"/>
</dbReference>
<proteinExistence type="inferred from homology"/>
<evidence type="ECO:0000256" key="4">
    <source>
        <dbReference type="ARBA" id="ARBA00022692"/>
    </source>
</evidence>
<name>A0ABT3L4D7_9CYAN</name>
<keyword evidence="6 8" id="KW-0472">Membrane</keyword>
<comment type="subcellular location">
    <subcellularLocation>
        <location evidence="1 8">Cell membrane</location>
        <topology evidence="1 8">Multi-pass membrane protein</topology>
    </subcellularLocation>
</comment>
<dbReference type="InterPro" id="IPR004563">
    <property type="entry name" value="Apolipo_AcylTrfase"/>
</dbReference>